<comment type="caution">
    <text evidence="2">The sequence shown here is derived from an EMBL/GenBank/DDBJ whole genome shotgun (WGS) entry which is preliminary data.</text>
</comment>
<evidence type="ECO:0000256" key="1">
    <source>
        <dbReference type="SAM" id="MobiDB-lite"/>
    </source>
</evidence>
<feature type="region of interest" description="Disordered" evidence="1">
    <location>
        <begin position="68"/>
        <end position="89"/>
    </location>
</feature>
<gene>
    <name evidence="2" type="ORF">SDC9_134847</name>
</gene>
<accession>A0A645DEQ3</accession>
<proteinExistence type="predicted"/>
<organism evidence="2">
    <name type="scientific">bioreactor metagenome</name>
    <dbReference type="NCBI Taxonomy" id="1076179"/>
    <lineage>
        <taxon>unclassified sequences</taxon>
        <taxon>metagenomes</taxon>
        <taxon>ecological metagenomes</taxon>
    </lineage>
</organism>
<name>A0A645DEQ3_9ZZZZ</name>
<reference evidence="2" key="1">
    <citation type="submission" date="2019-08" db="EMBL/GenBank/DDBJ databases">
        <authorList>
            <person name="Kucharzyk K."/>
            <person name="Murdoch R.W."/>
            <person name="Higgins S."/>
            <person name="Loffler F."/>
        </authorList>
    </citation>
    <scope>NUCLEOTIDE SEQUENCE</scope>
</reference>
<sequence length="89" mass="9614">MVTLAIGESRDAGTFCLHTRDLRVIAEGGTPLLQRVDHPLHDLVHAALHIVVAVVPEFGVGEQAVDGHRVEGGASQEESHQRDDLPCFL</sequence>
<evidence type="ECO:0000313" key="2">
    <source>
        <dbReference type="EMBL" id="MPM87747.1"/>
    </source>
</evidence>
<dbReference type="EMBL" id="VSSQ01035513">
    <property type="protein sequence ID" value="MPM87747.1"/>
    <property type="molecule type" value="Genomic_DNA"/>
</dbReference>
<dbReference type="AlphaFoldDB" id="A0A645DEQ3"/>
<protein>
    <submittedName>
        <fullName evidence="2">Uncharacterized protein</fullName>
    </submittedName>
</protein>